<evidence type="ECO:0000313" key="1">
    <source>
        <dbReference type="EMBL" id="THH11117.1"/>
    </source>
</evidence>
<proteinExistence type="predicted"/>
<evidence type="ECO:0000313" key="2">
    <source>
        <dbReference type="Proteomes" id="UP000308199"/>
    </source>
</evidence>
<dbReference type="AlphaFoldDB" id="A0A4S4LH90"/>
<gene>
    <name evidence="1" type="ORF">EW145_g862</name>
</gene>
<dbReference type="OrthoDB" id="3226250at2759"/>
<dbReference type="Proteomes" id="UP000308199">
    <property type="component" value="Unassembled WGS sequence"/>
</dbReference>
<accession>A0A4S4LH90</accession>
<sequence>MATIADKLKDPFGPYRVADLLRDRRALGKLAKSSGILDRIDDKEARDKAPVYFKGILEVSDPRWLSEDGESWLRQDLINCLGKAGTDFDRILHHQDYNVRVAVIGVLFGEPNGLETTGIPRIITHDEKSNEMNEFIINSINVHSYALSREYLSKFRALRIILDIVDKRREVPVQRRTPRWLVAEYIKLNSGRFEAQNEIANYIPRHVHRAEIYALFGRHSLWLLGKITKKKLVNKCTWERFYKEVEVRCAAVPSKKARERNDCDELERLWDDDDITPADDETLAVDERKREGSELEYVSDGGYEETYMHVAERQRGPILSFVTKRFRSQAGDKLTDTAVKGVIPKAFYHQQPIFPTDYVWYCSDQTCSYSINFHCLTDKNLYGINDSDKAYLRSMCWNPACDSRLIVLFHDMVELHYYRHLEKIGVRHVVCRPIGKDVFGQSVIEDQVLTGPRQFKSEDVDSKFEWTKPKNHRPAFCKIL</sequence>
<organism evidence="1 2">
    <name type="scientific">Phellinidium pouzarii</name>
    <dbReference type="NCBI Taxonomy" id="167371"/>
    <lineage>
        <taxon>Eukaryota</taxon>
        <taxon>Fungi</taxon>
        <taxon>Dikarya</taxon>
        <taxon>Basidiomycota</taxon>
        <taxon>Agaricomycotina</taxon>
        <taxon>Agaricomycetes</taxon>
        <taxon>Hymenochaetales</taxon>
        <taxon>Hymenochaetaceae</taxon>
        <taxon>Phellinidium</taxon>
    </lineage>
</organism>
<comment type="caution">
    <text evidence="1">The sequence shown here is derived from an EMBL/GenBank/DDBJ whole genome shotgun (WGS) entry which is preliminary data.</text>
</comment>
<name>A0A4S4LH90_9AGAM</name>
<reference evidence="1 2" key="1">
    <citation type="submission" date="2019-02" db="EMBL/GenBank/DDBJ databases">
        <title>Genome sequencing of the rare red list fungi Phellinidium pouzarii.</title>
        <authorList>
            <person name="Buettner E."/>
            <person name="Kellner H."/>
        </authorList>
    </citation>
    <scope>NUCLEOTIDE SEQUENCE [LARGE SCALE GENOMIC DNA]</scope>
    <source>
        <strain evidence="1 2">DSM 108285</strain>
    </source>
</reference>
<protein>
    <submittedName>
        <fullName evidence="1">Uncharacterized protein</fullName>
    </submittedName>
</protein>
<keyword evidence="2" id="KW-1185">Reference proteome</keyword>
<dbReference type="EMBL" id="SGPK01000020">
    <property type="protein sequence ID" value="THH11117.1"/>
    <property type="molecule type" value="Genomic_DNA"/>
</dbReference>